<gene>
    <name evidence="7" type="ORF">I603_2035</name>
</gene>
<dbReference type="PROSITE" id="PS51007">
    <property type="entry name" value="CYTC"/>
    <property type="match status" value="1"/>
</dbReference>
<sequence>MTHRLALIAPLALLALTACQSAGSDNPPPMVGKRTSPSADARAPAFVEAACGGCHAVEPPFLSPNPASPSFAAIANRRGLSEQSLADWLAEAHNYPEDMDFTLTRPQIDQIARYMVTLRKAGYVPDE</sequence>
<keyword evidence="7" id="KW-0436">Ligase</keyword>
<evidence type="ECO:0000256" key="3">
    <source>
        <dbReference type="ARBA" id="ARBA00023004"/>
    </source>
</evidence>
<evidence type="ECO:0000256" key="2">
    <source>
        <dbReference type="ARBA" id="ARBA00022723"/>
    </source>
</evidence>
<evidence type="ECO:0000313" key="7">
    <source>
        <dbReference type="EMBL" id="OBV10822.1"/>
    </source>
</evidence>
<keyword evidence="5" id="KW-0732">Signal</keyword>
<dbReference type="GO" id="GO:0016874">
    <property type="term" value="F:ligase activity"/>
    <property type="evidence" value="ECO:0007669"/>
    <property type="project" value="UniProtKB-KW"/>
</dbReference>
<dbReference type="GO" id="GO:0020037">
    <property type="term" value="F:heme binding"/>
    <property type="evidence" value="ECO:0007669"/>
    <property type="project" value="InterPro"/>
</dbReference>
<keyword evidence="3 4" id="KW-0408">Iron</keyword>
<comment type="caution">
    <text evidence="7">The sequence shown here is derived from an EMBL/GenBank/DDBJ whole genome shotgun (WGS) entry which is preliminary data.</text>
</comment>
<dbReference type="RefSeq" id="WP_068864618.1">
    <property type="nucleotide sequence ID" value="NZ_LZYB01000004.1"/>
</dbReference>
<dbReference type="Gene3D" id="1.10.760.10">
    <property type="entry name" value="Cytochrome c-like domain"/>
    <property type="match status" value="1"/>
</dbReference>
<feature type="chain" id="PRO_5008354967" evidence="5">
    <location>
        <begin position="23"/>
        <end position="127"/>
    </location>
</feature>
<evidence type="ECO:0000256" key="1">
    <source>
        <dbReference type="ARBA" id="ARBA00022617"/>
    </source>
</evidence>
<reference evidence="7 8" key="1">
    <citation type="submission" date="2016-06" db="EMBL/GenBank/DDBJ databases">
        <title>Genome sequence of Porphyrobacter dokdonensis DSW-74.</title>
        <authorList>
            <person name="Kim J.F."/>
            <person name="Song J.Y."/>
        </authorList>
    </citation>
    <scope>NUCLEOTIDE SEQUENCE [LARGE SCALE GENOMIC DNA]</scope>
    <source>
        <strain evidence="7 8">DSW-74</strain>
    </source>
</reference>
<organism evidence="7 8">
    <name type="scientific">Erythrobacter dokdonensis DSW-74</name>
    <dbReference type="NCBI Taxonomy" id="1300349"/>
    <lineage>
        <taxon>Bacteria</taxon>
        <taxon>Pseudomonadati</taxon>
        <taxon>Pseudomonadota</taxon>
        <taxon>Alphaproteobacteria</taxon>
        <taxon>Sphingomonadales</taxon>
        <taxon>Erythrobacteraceae</taxon>
        <taxon>Erythrobacter/Porphyrobacter group</taxon>
        <taxon>Erythrobacter</taxon>
    </lineage>
</organism>
<evidence type="ECO:0000259" key="6">
    <source>
        <dbReference type="PROSITE" id="PS51007"/>
    </source>
</evidence>
<evidence type="ECO:0000313" key="8">
    <source>
        <dbReference type="Proteomes" id="UP000092484"/>
    </source>
</evidence>
<dbReference type="InterPro" id="IPR009056">
    <property type="entry name" value="Cyt_c-like_dom"/>
</dbReference>
<dbReference type="InterPro" id="IPR036909">
    <property type="entry name" value="Cyt_c-like_dom_sf"/>
</dbReference>
<feature type="signal peptide" evidence="5">
    <location>
        <begin position="1"/>
        <end position="22"/>
    </location>
</feature>
<dbReference type="PATRIC" id="fig|1300349.4.peg.2027"/>
<name>A0A1A7BHB7_9SPHN</name>
<dbReference type="Proteomes" id="UP000092484">
    <property type="component" value="Unassembled WGS sequence"/>
</dbReference>
<dbReference type="GO" id="GO:0009055">
    <property type="term" value="F:electron transfer activity"/>
    <property type="evidence" value="ECO:0007669"/>
    <property type="project" value="InterPro"/>
</dbReference>
<dbReference type="STRING" id="1300349.I603_2035"/>
<protein>
    <submittedName>
        <fullName evidence="7">Phosphoribosylamine--glycine ligase</fullName>
    </submittedName>
</protein>
<dbReference type="AlphaFoldDB" id="A0A1A7BHB7"/>
<accession>A0A1A7BHB7</accession>
<evidence type="ECO:0000256" key="4">
    <source>
        <dbReference type="PROSITE-ProRule" id="PRU00433"/>
    </source>
</evidence>
<evidence type="ECO:0000256" key="5">
    <source>
        <dbReference type="SAM" id="SignalP"/>
    </source>
</evidence>
<dbReference type="PROSITE" id="PS51257">
    <property type="entry name" value="PROKAR_LIPOPROTEIN"/>
    <property type="match status" value="1"/>
</dbReference>
<keyword evidence="1 4" id="KW-0349">Heme</keyword>
<dbReference type="SUPFAM" id="SSF46626">
    <property type="entry name" value="Cytochrome c"/>
    <property type="match status" value="1"/>
</dbReference>
<keyword evidence="8" id="KW-1185">Reference proteome</keyword>
<proteinExistence type="predicted"/>
<keyword evidence="2 4" id="KW-0479">Metal-binding</keyword>
<dbReference type="GO" id="GO:0046872">
    <property type="term" value="F:metal ion binding"/>
    <property type="evidence" value="ECO:0007669"/>
    <property type="project" value="UniProtKB-KW"/>
</dbReference>
<dbReference type="EMBL" id="LZYB01000004">
    <property type="protein sequence ID" value="OBV10822.1"/>
    <property type="molecule type" value="Genomic_DNA"/>
</dbReference>
<feature type="domain" description="Cytochrome c" evidence="6">
    <location>
        <begin position="37"/>
        <end position="119"/>
    </location>
</feature>